<feature type="compositionally biased region" description="Basic and acidic residues" evidence="16">
    <location>
        <begin position="531"/>
        <end position="540"/>
    </location>
</feature>
<evidence type="ECO:0000256" key="17">
    <source>
        <dbReference type="SAM" id="SignalP"/>
    </source>
</evidence>
<keyword evidence="10 19" id="KW-0378">Hydrolase</keyword>
<dbReference type="OrthoDB" id="9758917at2"/>
<dbReference type="EC" id="3.4.21.107" evidence="4"/>
<dbReference type="KEGG" id="mai:MICA_400"/>
<evidence type="ECO:0000256" key="13">
    <source>
        <dbReference type="ARBA" id="ARBA00032850"/>
    </source>
</evidence>
<feature type="binding site" evidence="15">
    <location>
        <position position="159"/>
    </location>
    <ligand>
        <name>substrate</name>
    </ligand>
</feature>
<feature type="active site" description="Charge relay system" evidence="14">
    <location>
        <position position="129"/>
    </location>
</feature>
<comment type="catalytic activity">
    <reaction evidence="1">
        <text>Acts on substrates that are at least partially unfolded. The cleavage site P1 residue is normally between a pair of hydrophobic residues, such as Val-|-Val.</text>
        <dbReference type="EC" id="3.4.21.107"/>
    </reaction>
</comment>
<accession>G2KS61</accession>
<evidence type="ECO:0000256" key="4">
    <source>
        <dbReference type="ARBA" id="ARBA00013035"/>
    </source>
</evidence>
<evidence type="ECO:0000256" key="16">
    <source>
        <dbReference type="SAM" id="MobiDB-lite"/>
    </source>
</evidence>
<evidence type="ECO:0000256" key="7">
    <source>
        <dbReference type="ARBA" id="ARBA00022729"/>
    </source>
</evidence>
<name>G2KS61_MICAA</name>
<feature type="region of interest" description="Disordered" evidence="16">
    <location>
        <begin position="502"/>
        <end position="540"/>
    </location>
</feature>
<dbReference type="SUPFAM" id="SSF50494">
    <property type="entry name" value="Trypsin-like serine proteases"/>
    <property type="match status" value="1"/>
</dbReference>
<comment type="subcellular location">
    <subcellularLocation>
        <location evidence="2">Periplasm</location>
    </subcellularLocation>
</comment>
<dbReference type="CDD" id="cd10839">
    <property type="entry name" value="cpPDZ1_DegP-like"/>
    <property type="match status" value="1"/>
</dbReference>
<dbReference type="GO" id="GO:0004252">
    <property type="term" value="F:serine-type endopeptidase activity"/>
    <property type="evidence" value="ECO:0007669"/>
    <property type="project" value="InterPro"/>
</dbReference>
<dbReference type="Pfam" id="PF13180">
    <property type="entry name" value="PDZ_2"/>
    <property type="match status" value="1"/>
</dbReference>
<organism evidence="19 20">
    <name type="scientific">Micavibrio aeruginosavorus (strain ARL-13)</name>
    <dbReference type="NCBI Taxonomy" id="856793"/>
    <lineage>
        <taxon>Bacteria</taxon>
        <taxon>Pseudomonadati</taxon>
        <taxon>Bdellovibrionota</taxon>
        <taxon>Bdellovibrionia</taxon>
        <taxon>Bdellovibrionales</taxon>
        <taxon>Pseudobdellovibrionaceae</taxon>
        <taxon>Micavibrio</taxon>
    </lineage>
</organism>
<dbReference type="EMBL" id="CP002382">
    <property type="protein sequence ID" value="AEP08744.1"/>
    <property type="molecule type" value="Genomic_DNA"/>
</dbReference>
<dbReference type="SUPFAM" id="SSF50156">
    <property type="entry name" value="PDZ domain-like"/>
    <property type="match status" value="2"/>
</dbReference>
<feature type="active site" description="Charge relay system" evidence="14">
    <location>
        <position position="159"/>
    </location>
</feature>
<evidence type="ECO:0000256" key="2">
    <source>
        <dbReference type="ARBA" id="ARBA00004418"/>
    </source>
</evidence>
<keyword evidence="11" id="KW-0720">Serine protease</keyword>
<dbReference type="STRING" id="856793.MICA_400"/>
<protein>
    <recommendedName>
        <fullName evidence="5">Probable periplasmic serine endoprotease DegP-like</fullName>
        <ecNumber evidence="4">3.4.21.107</ecNumber>
    </recommendedName>
    <alternativeName>
        <fullName evidence="13">Protease Do</fullName>
    </alternativeName>
</protein>
<evidence type="ECO:0000256" key="12">
    <source>
        <dbReference type="ARBA" id="ARBA00023016"/>
    </source>
</evidence>
<evidence type="ECO:0000256" key="14">
    <source>
        <dbReference type="PIRSR" id="PIRSR611782-1"/>
    </source>
</evidence>
<dbReference type="InterPro" id="IPR011782">
    <property type="entry name" value="Pept_S1C_Do"/>
</dbReference>
<dbReference type="InterPro" id="IPR001940">
    <property type="entry name" value="Peptidase_S1C"/>
</dbReference>
<evidence type="ECO:0000256" key="8">
    <source>
        <dbReference type="ARBA" id="ARBA00022737"/>
    </source>
</evidence>
<evidence type="ECO:0000256" key="15">
    <source>
        <dbReference type="PIRSR" id="PIRSR611782-2"/>
    </source>
</evidence>
<dbReference type="Gene3D" id="2.40.10.120">
    <property type="match status" value="1"/>
</dbReference>
<evidence type="ECO:0000256" key="9">
    <source>
        <dbReference type="ARBA" id="ARBA00022764"/>
    </source>
</evidence>
<feature type="compositionally biased region" description="Basic and acidic residues" evidence="16">
    <location>
        <begin position="502"/>
        <end position="521"/>
    </location>
</feature>
<keyword evidence="7 17" id="KW-0732">Signal</keyword>
<sequence length="540" mass="57476">MRTTLRLAVLCALMGTSLTLSAAAFAAGPSGAINPSVKTPTFSGPASLADEVEVLLPAVVNISSTQRVQVIEDMPDMPHFPPGSPFEDFFEEFMGQQQGENGAPMAPPASLGSGFIVDAEKGYVVTNAHVIQDADEVRVTLHDDTTMPAEVLGKDEKTDLALLKVTTTKKLTAVKFGDSGQMRVGDWIIAIGNPFGLGGTVTTGIISARARDIQSGPYDDYIQTDASINRGNSGGPMFNLNGEVIGINTAIYSPTGGSIGIGFAIPSNLARPVIDQLAKYGKTRRGWMGVRIQEVTEDIAESLGLDKTGGALVASLTPTGPAEKAGLKQGDIILKFDGKDVTAMRGLPRIVAETEIGKDVEVEFWREGKMNKTTVMVGELEKAEETGLLSDDPSVETPEKKGSGVTVDSVGLTFSAISSEHRTEFNIPNDVTGVIISAVKRGSEAAEKGFMVGDVVIEINQQPVSDARDAATLIQAAIDSKRKKILLLISREGNTRFEALDLDRKPVTSEKKKDRVEKTPKQDAPIEETTDAEKDDTTVE</sequence>
<dbReference type="PRINTS" id="PR00834">
    <property type="entry name" value="PROTEASES2C"/>
</dbReference>
<dbReference type="PANTHER" id="PTHR22939:SF130">
    <property type="entry name" value="PERIPLASMIC SERINE ENDOPROTEASE DEGP-LIKE-RELATED"/>
    <property type="match status" value="1"/>
</dbReference>
<dbReference type="Pfam" id="PF00595">
    <property type="entry name" value="PDZ"/>
    <property type="match status" value="1"/>
</dbReference>
<gene>
    <name evidence="19" type="ordered locus">MICA_400</name>
</gene>
<feature type="domain" description="PDZ" evidence="18">
    <location>
        <begin position="289"/>
        <end position="347"/>
    </location>
</feature>
<keyword evidence="8" id="KW-0677">Repeat</keyword>
<dbReference type="NCBIfam" id="TIGR02037">
    <property type="entry name" value="degP_htrA_DO"/>
    <property type="match status" value="1"/>
</dbReference>
<dbReference type="AlphaFoldDB" id="G2KS61"/>
<dbReference type="HOGENOM" id="CLU_020120_1_0_5"/>
<evidence type="ECO:0000256" key="5">
    <source>
        <dbReference type="ARBA" id="ARBA00013958"/>
    </source>
</evidence>
<evidence type="ECO:0000256" key="10">
    <source>
        <dbReference type="ARBA" id="ARBA00022801"/>
    </source>
</evidence>
<evidence type="ECO:0000256" key="3">
    <source>
        <dbReference type="ARBA" id="ARBA00010541"/>
    </source>
</evidence>
<reference evidence="19 20" key="1">
    <citation type="journal article" date="2011" name="BMC Genomics">
        <title>Genomic insights into an obligate epibiotic bacterial predator: Micavibrio aeruginosavorus ARL-13.</title>
        <authorList>
            <person name="Wang Z."/>
            <person name="Kadouri D."/>
            <person name="Wu M."/>
        </authorList>
    </citation>
    <scope>NUCLEOTIDE SEQUENCE [LARGE SCALE GENOMIC DNA]</scope>
    <source>
        <strain evidence="19 20">ARL-13</strain>
    </source>
</reference>
<dbReference type="RefSeq" id="WP_014101967.1">
    <property type="nucleotide sequence ID" value="NC_016026.1"/>
</dbReference>
<keyword evidence="6 19" id="KW-0645">Protease</keyword>
<feature type="signal peptide" evidence="17">
    <location>
        <begin position="1"/>
        <end position="22"/>
    </location>
</feature>
<evidence type="ECO:0000313" key="19">
    <source>
        <dbReference type="EMBL" id="AEP08744.1"/>
    </source>
</evidence>
<feature type="chain" id="PRO_5039438182" description="Probable periplasmic serine endoprotease DegP-like" evidence="17">
    <location>
        <begin position="23"/>
        <end position="540"/>
    </location>
</feature>
<evidence type="ECO:0000256" key="1">
    <source>
        <dbReference type="ARBA" id="ARBA00001772"/>
    </source>
</evidence>
<dbReference type="SMART" id="SM00228">
    <property type="entry name" value="PDZ"/>
    <property type="match status" value="2"/>
</dbReference>
<evidence type="ECO:0000313" key="20">
    <source>
        <dbReference type="Proteomes" id="UP000009286"/>
    </source>
</evidence>
<evidence type="ECO:0000256" key="6">
    <source>
        <dbReference type="ARBA" id="ARBA00022670"/>
    </source>
</evidence>
<keyword evidence="20" id="KW-1185">Reference proteome</keyword>
<dbReference type="GO" id="GO:0042597">
    <property type="term" value="C:periplasmic space"/>
    <property type="evidence" value="ECO:0007669"/>
    <property type="project" value="UniProtKB-SubCell"/>
</dbReference>
<dbReference type="Gene3D" id="2.30.42.10">
    <property type="match status" value="2"/>
</dbReference>
<dbReference type="Pfam" id="PF13365">
    <property type="entry name" value="Trypsin_2"/>
    <property type="match status" value="1"/>
</dbReference>
<dbReference type="eggNOG" id="COG0265">
    <property type="taxonomic scope" value="Bacteria"/>
</dbReference>
<dbReference type="InterPro" id="IPR036034">
    <property type="entry name" value="PDZ_sf"/>
</dbReference>
<feature type="active site" description="Charge relay system" evidence="14">
    <location>
        <position position="233"/>
    </location>
</feature>
<keyword evidence="9" id="KW-0574">Periplasm</keyword>
<feature type="binding site" evidence="15">
    <location>
        <position position="129"/>
    </location>
    <ligand>
        <name>substrate</name>
    </ligand>
</feature>
<dbReference type="PROSITE" id="PS50106">
    <property type="entry name" value="PDZ"/>
    <property type="match status" value="2"/>
</dbReference>
<dbReference type="PANTHER" id="PTHR22939">
    <property type="entry name" value="SERINE PROTEASE FAMILY S1C HTRA-RELATED"/>
    <property type="match status" value="1"/>
</dbReference>
<evidence type="ECO:0000259" key="18">
    <source>
        <dbReference type="PROSITE" id="PS50106"/>
    </source>
</evidence>
<feature type="binding site" evidence="15">
    <location>
        <begin position="231"/>
        <end position="233"/>
    </location>
    <ligand>
        <name>substrate</name>
    </ligand>
</feature>
<dbReference type="InterPro" id="IPR001478">
    <property type="entry name" value="PDZ"/>
</dbReference>
<feature type="domain" description="PDZ" evidence="18">
    <location>
        <begin position="394"/>
        <end position="493"/>
    </location>
</feature>
<dbReference type="Proteomes" id="UP000009286">
    <property type="component" value="Chromosome"/>
</dbReference>
<dbReference type="GO" id="GO:0006508">
    <property type="term" value="P:proteolysis"/>
    <property type="evidence" value="ECO:0007669"/>
    <property type="project" value="UniProtKB-KW"/>
</dbReference>
<dbReference type="FunFam" id="2.40.10.120:FF:000007">
    <property type="entry name" value="Periplasmic serine endoprotease DegP-like"/>
    <property type="match status" value="1"/>
</dbReference>
<proteinExistence type="inferred from homology"/>
<dbReference type="InterPro" id="IPR009003">
    <property type="entry name" value="Peptidase_S1_PA"/>
</dbReference>
<keyword evidence="12" id="KW-0346">Stress response</keyword>
<evidence type="ECO:0000256" key="11">
    <source>
        <dbReference type="ARBA" id="ARBA00022825"/>
    </source>
</evidence>
<comment type="similarity">
    <text evidence="3">Belongs to the peptidase S1C family.</text>
</comment>